<dbReference type="InterPro" id="IPR036895">
    <property type="entry name" value="Uracil-DNA_glycosylase-like_sf"/>
</dbReference>
<evidence type="ECO:0000259" key="8">
    <source>
        <dbReference type="Pfam" id="PF03167"/>
    </source>
</evidence>
<keyword evidence="6" id="KW-0234">DNA repair</keyword>
<dbReference type="FunFam" id="3.40.470.10:FF:000005">
    <property type="entry name" value="Single-strand selective monofunctional uracil DNA glycosylase"/>
    <property type="match status" value="1"/>
</dbReference>
<dbReference type="PANTHER" id="PTHR13235">
    <property type="entry name" value="SINGLE-STRAND SELECTIVE MONOFUNCTIONAL URACIL DNA GLYCOSYLASE"/>
    <property type="match status" value="1"/>
</dbReference>
<comment type="similarity">
    <text evidence="2">Belongs to the uracil-DNA glycosylase (UDG) superfamily. SMUG1 family.</text>
</comment>
<gene>
    <name evidence="9" type="ORF">ABEB36_003529</name>
</gene>
<keyword evidence="10" id="KW-1185">Reference proteome</keyword>
<comment type="subcellular location">
    <subcellularLocation>
        <location evidence="1">Nucleus</location>
    </subcellularLocation>
</comment>
<organism evidence="9 10">
    <name type="scientific">Hypothenemus hampei</name>
    <name type="common">Coffee berry borer</name>
    <dbReference type="NCBI Taxonomy" id="57062"/>
    <lineage>
        <taxon>Eukaryota</taxon>
        <taxon>Metazoa</taxon>
        <taxon>Ecdysozoa</taxon>
        <taxon>Arthropoda</taxon>
        <taxon>Hexapoda</taxon>
        <taxon>Insecta</taxon>
        <taxon>Pterygota</taxon>
        <taxon>Neoptera</taxon>
        <taxon>Endopterygota</taxon>
        <taxon>Coleoptera</taxon>
        <taxon>Polyphaga</taxon>
        <taxon>Cucujiformia</taxon>
        <taxon>Curculionidae</taxon>
        <taxon>Scolytinae</taxon>
        <taxon>Hypothenemus</taxon>
    </lineage>
</organism>
<dbReference type="GO" id="GO:0003677">
    <property type="term" value="F:DNA binding"/>
    <property type="evidence" value="ECO:0007669"/>
    <property type="project" value="UniProtKB-KW"/>
</dbReference>
<dbReference type="Gene3D" id="3.40.470.10">
    <property type="entry name" value="Uracil-DNA glycosylase-like domain"/>
    <property type="match status" value="1"/>
</dbReference>
<dbReference type="GO" id="GO:0005634">
    <property type="term" value="C:nucleus"/>
    <property type="evidence" value="ECO:0007669"/>
    <property type="project" value="UniProtKB-SubCell"/>
</dbReference>
<comment type="caution">
    <text evidence="9">The sequence shown here is derived from an EMBL/GenBank/DDBJ whole genome shotgun (WGS) entry which is preliminary data.</text>
</comment>
<evidence type="ECO:0000256" key="5">
    <source>
        <dbReference type="ARBA" id="ARBA00023125"/>
    </source>
</evidence>
<dbReference type="AlphaFoldDB" id="A0ABD1F9G4"/>
<evidence type="ECO:0000256" key="1">
    <source>
        <dbReference type="ARBA" id="ARBA00004123"/>
    </source>
</evidence>
<evidence type="ECO:0000256" key="7">
    <source>
        <dbReference type="ARBA" id="ARBA00023242"/>
    </source>
</evidence>
<proteinExistence type="inferred from homology"/>
<dbReference type="InterPro" id="IPR039134">
    <property type="entry name" value="SMUG1"/>
</dbReference>
<dbReference type="CDD" id="cd19374">
    <property type="entry name" value="UDG-F3_SMUG1-like"/>
    <property type="match status" value="1"/>
</dbReference>
<evidence type="ECO:0000313" key="9">
    <source>
        <dbReference type="EMBL" id="KAL1514242.1"/>
    </source>
</evidence>
<dbReference type="EMBL" id="JBDJPC010000002">
    <property type="protein sequence ID" value="KAL1514242.1"/>
    <property type="molecule type" value="Genomic_DNA"/>
</dbReference>
<feature type="domain" description="Uracil-DNA glycosylase-like" evidence="8">
    <location>
        <begin position="94"/>
        <end position="281"/>
    </location>
</feature>
<dbReference type="PANTHER" id="PTHR13235:SF2">
    <property type="entry name" value="SINGLE-STRAND SELECTIVE MONOFUNCTIONAL URACIL DNA GLYCOSYLASE"/>
    <property type="match status" value="1"/>
</dbReference>
<dbReference type="GO" id="GO:0006281">
    <property type="term" value="P:DNA repair"/>
    <property type="evidence" value="ECO:0007669"/>
    <property type="project" value="UniProtKB-KW"/>
</dbReference>
<evidence type="ECO:0000256" key="3">
    <source>
        <dbReference type="ARBA" id="ARBA00022763"/>
    </source>
</evidence>
<keyword evidence="7" id="KW-0539">Nucleus</keyword>
<keyword evidence="4" id="KW-0378">Hydrolase</keyword>
<keyword evidence="3" id="KW-0227">DNA damage</keyword>
<dbReference type="InterPro" id="IPR005122">
    <property type="entry name" value="Uracil-DNA_glycosylase-like"/>
</dbReference>
<dbReference type="Pfam" id="PF03167">
    <property type="entry name" value="UDG"/>
    <property type="match status" value="1"/>
</dbReference>
<dbReference type="SUPFAM" id="SSF52141">
    <property type="entry name" value="Uracil-DNA glycosylase-like"/>
    <property type="match status" value="1"/>
</dbReference>
<dbReference type="Proteomes" id="UP001566132">
    <property type="component" value="Unassembled WGS sequence"/>
</dbReference>
<accession>A0ABD1F9G4</accession>
<sequence length="288" mass="33181">MLKKKLFNKSCEVEESKSELLDLSFQNCAPQDVSKYFPNLPQPTMNPVTVAMLGIQQKLSDKLSQINFINSPIRYVYDPTQYAKIPNELYYKKYCQSVKQVLFVGMNPGPFGMCQTGIPFGDTNRVKHWLQIEGVVFKPEVECPNRPVQGFDCPQKEQSGDRFWKFWADQCGTAEKFFEQAFVYNYCPLAFMDAAGRNVTPADLKDCKELEAICDQYYIDIINVLQPKIVVAIGRYIQRRSELALKTASINIPIYYLPHPSPRSVNNHNWPEKANAFLEANNLKRFFQ</sequence>
<evidence type="ECO:0000256" key="2">
    <source>
        <dbReference type="ARBA" id="ARBA00007889"/>
    </source>
</evidence>
<evidence type="ECO:0000313" key="10">
    <source>
        <dbReference type="Proteomes" id="UP001566132"/>
    </source>
</evidence>
<reference evidence="9 10" key="1">
    <citation type="submission" date="2024-05" db="EMBL/GenBank/DDBJ databases">
        <title>Genetic variation in Jamaican populations of the coffee berry borer (Hypothenemus hampei).</title>
        <authorList>
            <person name="Errbii M."/>
            <person name="Myrie A."/>
        </authorList>
    </citation>
    <scope>NUCLEOTIDE SEQUENCE [LARGE SCALE GENOMIC DNA]</scope>
    <source>
        <strain evidence="9">JA-Hopewell-2020-01-JO</strain>
        <tissue evidence="9">Whole body</tissue>
    </source>
</reference>
<name>A0ABD1F9G4_HYPHA</name>
<dbReference type="GO" id="GO:0019104">
    <property type="term" value="F:DNA N-glycosylase activity"/>
    <property type="evidence" value="ECO:0007669"/>
    <property type="project" value="UniProtKB-ARBA"/>
</dbReference>
<keyword evidence="5" id="KW-0238">DNA-binding</keyword>
<evidence type="ECO:0000256" key="4">
    <source>
        <dbReference type="ARBA" id="ARBA00022801"/>
    </source>
</evidence>
<evidence type="ECO:0000256" key="6">
    <source>
        <dbReference type="ARBA" id="ARBA00023204"/>
    </source>
</evidence>
<protein>
    <recommendedName>
        <fullName evidence="8">Uracil-DNA glycosylase-like domain-containing protein</fullName>
    </recommendedName>
</protein>